<dbReference type="PANTHER" id="PTHR37173:SF1">
    <property type="entry name" value="PROLINE-RICH FAMILY PROTEIN"/>
    <property type="match status" value="1"/>
</dbReference>
<comment type="caution">
    <text evidence="2">The sequence shown here is derived from an EMBL/GenBank/DDBJ whole genome shotgun (WGS) entry which is preliminary data.</text>
</comment>
<feature type="compositionally biased region" description="Basic and acidic residues" evidence="1">
    <location>
        <begin position="230"/>
        <end position="241"/>
    </location>
</feature>
<dbReference type="AlphaFoldDB" id="A0A7J7E223"/>
<feature type="region of interest" description="Disordered" evidence="1">
    <location>
        <begin position="202"/>
        <end position="241"/>
    </location>
</feature>
<dbReference type="InterPro" id="IPR028226">
    <property type="entry name" value="LIN37"/>
</dbReference>
<feature type="compositionally biased region" description="Low complexity" evidence="1">
    <location>
        <begin position="1"/>
        <end position="50"/>
    </location>
</feature>
<feature type="compositionally biased region" description="Acidic residues" evidence="1">
    <location>
        <begin position="299"/>
        <end position="310"/>
    </location>
</feature>
<name>A0A7J7E223_TRIWF</name>
<keyword evidence="3" id="KW-1185">Reference proteome</keyword>
<sequence length="368" mass="39926">MNSKTISPPKIPATTTTAAMASTPASTTTTMTSVPAGTAARTLTTATAAAPSPQLQSRSHPPLSHPHPYQIQQHQHQPTYAATQIRTTQNPNQTQQVPNSSTATCQGVLYPVASSGRGFISNPNRPPLLQKHAVTVANPGGYPLLPVGYPRVHPVGAVSPQFDGAVNLHHMVRHPSPHLQQQHQYRQPVGYAAAAGGGVIKGVPVSGQQKVAPSPSPVSDSNGHKKTRDRSRDDTTIIRDRKVKISDGSSLYALCRSWLRNGVPEESQPQYGDGLVSLPRPLPIPPAEAHRPAKKDGSEEVEEDAVDEESVDHLSTDDILKRHIKRAKKVRSRLREERLKRIARYKTRLALLLPPLIEQFRNDTNAGN</sequence>
<dbReference type="PANTHER" id="PTHR37173">
    <property type="entry name" value="HYDROXYPROLINE-RICH GLYCOPROTEIN FAMILY PROTEIN"/>
    <property type="match status" value="1"/>
</dbReference>
<dbReference type="InParanoid" id="A0A7J7E223"/>
<proteinExistence type="predicted"/>
<evidence type="ECO:0000313" key="3">
    <source>
        <dbReference type="Proteomes" id="UP000593562"/>
    </source>
</evidence>
<feature type="compositionally biased region" description="Polar residues" evidence="1">
    <location>
        <begin position="206"/>
        <end position="221"/>
    </location>
</feature>
<feature type="region of interest" description="Disordered" evidence="1">
    <location>
        <begin position="1"/>
        <end position="79"/>
    </location>
</feature>
<dbReference type="EMBL" id="JAAARO010000001">
    <property type="protein sequence ID" value="KAF5752690.1"/>
    <property type="molecule type" value="Genomic_DNA"/>
</dbReference>
<dbReference type="GO" id="GO:0017053">
    <property type="term" value="C:transcription repressor complex"/>
    <property type="evidence" value="ECO:0007669"/>
    <property type="project" value="InterPro"/>
</dbReference>
<protein>
    <submittedName>
        <fullName evidence="2">SH3 domain-containing protein C23A1.17</fullName>
    </submittedName>
</protein>
<evidence type="ECO:0000313" key="2">
    <source>
        <dbReference type="EMBL" id="KAF5752690.1"/>
    </source>
</evidence>
<organism evidence="2 3">
    <name type="scientific">Tripterygium wilfordii</name>
    <name type="common">Thunder God vine</name>
    <dbReference type="NCBI Taxonomy" id="458696"/>
    <lineage>
        <taxon>Eukaryota</taxon>
        <taxon>Viridiplantae</taxon>
        <taxon>Streptophyta</taxon>
        <taxon>Embryophyta</taxon>
        <taxon>Tracheophyta</taxon>
        <taxon>Spermatophyta</taxon>
        <taxon>Magnoliopsida</taxon>
        <taxon>eudicotyledons</taxon>
        <taxon>Gunneridae</taxon>
        <taxon>Pentapetalae</taxon>
        <taxon>rosids</taxon>
        <taxon>fabids</taxon>
        <taxon>Celastrales</taxon>
        <taxon>Celastraceae</taxon>
        <taxon>Tripterygium</taxon>
    </lineage>
</organism>
<feature type="compositionally biased region" description="Low complexity" evidence="1">
    <location>
        <begin position="57"/>
        <end position="78"/>
    </location>
</feature>
<evidence type="ECO:0000256" key="1">
    <source>
        <dbReference type="SAM" id="MobiDB-lite"/>
    </source>
</evidence>
<feature type="region of interest" description="Disordered" evidence="1">
    <location>
        <begin position="265"/>
        <end position="314"/>
    </location>
</feature>
<dbReference type="Proteomes" id="UP000593562">
    <property type="component" value="Unassembled WGS sequence"/>
</dbReference>
<dbReference type="Pfam" id="PF15306">
    <property type="entry name" value="LIN37"/>
    <property type="match status" value="1"/>
</dbReference>
<accession>A0A7J7E223</accession>
<dbReference type="FunCoup" id="A0A7J7E223">
    <property type="interactions" value="1481"/>
</dbReference>
<feature type="compositionally biased region" description="Basic and acidic residues" evidence="1">
    <location>
        <begin position="288"/>
        <end position="298"/>
    </location>
</feature>
<reference evidence="2 3" key="1">
    <citation type="journal article" date="2020" name="Nat. Commun.">
        <title>Genome of Tripterygium wilfordii and identification of cytochrome P450 involved in triptolide biosynthesis.</title>
        <authorList>
            <person name="Tu L."/>
            <person name="Su P."/>
            <person name="Zhang Z."/>
            <person name="Gao L."/>
            <person name="Wang J."/>
            <person name="Hu T."/>
            <person name="Zhou J."/>
            <person name="Zhang Y."/>
            <person name="Zhao Y."/>
            <person name="Liu Y."/>
            <person name="Song Y."/>
            <person name="Tong Y."/>
            <person name="Lu Y."/>
            <person name="Yang J."/>
            <person name="Xu C."/>
            <person name="Jia M."/>
            <person name="Peters R.J."/>
            <person name="Huang L."/>
            <person name="Gao W."/>
        </authorList>
    </citation>
    <scope>NUCLEOTIDE SEQUENCE [LARGE SCALE GENOMIC DNA]</scope>
    <source>
        <strain evidence="3">cv. XIE 37</strain>
        <tissue evidence="2">Leaf</tissue>
    </source>
</reference>
<gene>
    <name evidence="2" type="ORF">HS088_TW01G00606</name>
</gene>